<evidence type="ECO:0000256" key="6">
    <source>
        <dbReference type="ARBA" id="ARBA00023136"/>
    </source>
</evidence>
<dbReference type="InterPro" id="IPR001898">
    <property type="entry name" value="SLC13A/DASS"/>
</dbReference>
<evidence type="ECO:0000256" key="7">
    <source>
        <dbReference type="SAM" id="Phobius"/>
    </source>
</evidence>
<gene>
    <name evidence="8" type="ORF">OIU84_025133</name>
</gene>
<evidence type="ECO:0000256" key="4">
    <source>
        <dbReference type="ARBA" id="ARBA00022780"/>
    </source>
</evidence>
<keyword evidence="4" id="KW-0934">Plastid</keyword>
<accession>A0AAD6KIT1</accession>
<comment type="caution">
    <text evidence="8">The sequence shown here is derived from an EMBL/GenBank/DDBJ whole genome shotgun (WGS) entry which is preliminary data.</text>
</comment>
<protein>
    <submittedName>
        <fullName evidence="8">Uncharacterized protein</fullName>
    </submittedName>
</protein>
<sequence length="644" mass="69376">MESFALHSLSTTTTTTTTFSTSLHTRIALLHRSPKPLSITKSSPSIPSLSTIRSSTQKPLPFSAFRTKNKTFSSKFRILALDKKSSDSSLSDSSEKPTPPQKGAKLIPLLISVSIGLIIRFAVPRPIGITPQAWQLLSIFLSTIAGLILSPLPVAAWAFLGLTTLLVTRTLSFTAAFSAFTNDVIWLIVISFFFARGFVKTGLGDRIATYFVKWLGKSTLGLSYGLILSEVLIAPAMPSTTARAGGVFLPIIKSLSLSAGSKPGDSSSTKLGSYLIQSQMQVIFSFKSVPWFCLLALQFAWMWASFLWGENLSGGPRNGDAAGKMLGPTTRNKFLGSWEQRAVCSSISFEWICAGSSSSLFLTAAAQNLLCFKLAEELGVMIPNPWISWLKAASLPALISLLVTPFVLYKLYPPETKDTPDAPAVAAKKLQTMGPVSKNEWTMVATMLLAVSLWVFGDAIGIPSVVAAMIGLSILLLLGVLDWDDCLSEKSAWNTLAWFAVLVGMAGQLTNLGVISWMSGCVAKNLQSLSLSWPAAFGVLQASYFFIHYLFAGQIGHVGALYSAFLAMHLAAGVPATLAALALAYNTNLFGALTHYSSGQSAVYYGAGYMDLPDVFKLGFVMALLNAIIWGVTGTFWWKFLGLY</sequence>
<feature type="transmembrane region" description="Helical" evidence="7">
    <location>
        <begin position="106"/>
        <end position="123"/>
    </location>
</feature>
<reference evidence="8 9" key="1">
    <citation type="journal article" date="2023" name="Int. J. Mol. Sci.">
        <title>De Novo Assembly and Annotation of 11 Diverse Shrub Willow (Salix) Genomes Reveals Novel Gene Organization in Sex-Linked Regions.</title>
        <authorList>
            <person name="Hyden B."/>
            <person name="Feng K."/>
            <person name="Yates T.B."/>
            <person name="Jawdy S."/>
            <person name="Cereghino C."/>
            <person name="Smart L.B."/>
            <person name="Muchero W."/>
        </authorList>
    </citation>
    <scope>NUCLEOTIDE SEQUENCE [LARGE SCALE GENOMIC DNA]</scope>
    <source>
        <tissue evidence="8">Shoot tip</tissue>
    </source>
</reference>
<evidence type="ECO:0000256" key="3">
    <source>
        <dbReference type="ARBA" id="ARBA00022692"/>
    </source>
</evidence>
<proteinExistence type="inferred from homology"/>
<evidence type="ECO:0000256" key="2">
    <source>
        <dbReference type="ARBA" id="ARBA00007349"/>
    </source>
</evidence>
<comment type="similarity">
    <text evidence="2">Belongs to the SLC13A/DASS transporter (TC 2.A.47) family. DIT1 subfamily.</text>
</comment>
<feature type="transmembrane region" description="Helical" evidence="7">
    <location>
        <begin position="171"/>
        <end position="194"/>
    </location>
</feature>
<dbReference type="InterPro" id="IPR030676">
    <property type="entry name" value="CitT-rel"/>
</dbReference>
<dbReference type="GO" id="GO:0015140">
    <property type="term" value="F:malate transmembrane transporter activity"/>
    <property type="evidence" value="ECO:0007669"/>
    <property type="project" value="UniProtKB-ARBA"/>
</dbReference>
<evidence type="ECO:0000313" key="8">
    <source>
        <dbReference type="EMBL" id="KAJ6424284.1"/>
    </source>
</evidence>
<comment type="subcellular location">
    <subcellularLocation>
        <location evidence="1">Plastid</location>
        <location evidence="1">Chloroplast inner membrane</location>
        <topology evidence="1">Multi-pass membrane protein</topology>
    </subcellularLocation>
</comment>
<evidence type="ECO:0000256" key="1">
    <source>
        <dbReference type="ARBA" id="ARBA00004478"/>
    </source>
</evidence>
<dbReference type="PANTHER" id="PTHR42826">
    <property type="entry name" value="DICARBOXYLATE TRANSPORTER 2.1, CHLOROPLASTIC"/>
    <property type="match status" value="1"/>
</dbReference>
<evidence type="ECO:0000313" key="9">
    <source>
        <dbReference type="Proteomes" id="UP001162972"/>
    </source>
</evidence>
<feature type="transmembrane region" description="Helical" evidence="7">
    <location>
        <begin position="462"/>
        <end position="483"/>
    </location>
</feature>
<dbReference type="AlphaFoldDB" id="A0AAD6KIT1"/>
<organism evidence="8 9">
    <name type="scientific">Salix udensis</name>
    <dbReference type="NCBI Taxonomy" id="889485"/>
    <lineage>
        <taxon>Eukaryota</taxon>
        <taxon>Viridiplantae</taxon>
        <taxon>Streptophyta</taxon>
        <taxon>Embryophyta</taxon>
        <taxon>Tracheophyta</taxon>
        <taxon>Spermatophyta</taxon>
        <taxon>Magnoliopsida</taxon>
        <taxon>eudicotyledons</taxon>
        <taxon>Gunneridae</taxon>
        <taxon>Pentapetalae</taxon>
        <taxon>rosids</taxon>
        <taxon>fabids</taxon>
        <taxon>Malpighiales</taxon>
        <taxon>Salicaceae</taxon>
        <taxon>Saliceae</taxon>
        <taxon>Salix</taxon>
    </lineage>
</organism>
<name>A0AAD6KIT1_9ROSI</name>
<keyword evidence="4" id="KW-1001">Plastid inner membrane</keyword>
<feature type="transmembrane region" description="Helical" evidence="7">
    <location>
        <begin position="564"/>
        <end position="585"/>
    </location>
</feature>
<keyword evidence="5 7" id="KW-1133">Transmembrane helix</keyword>
<feature type="transmembrane region" description="Helical" evidence="7">
    <location>
        <begin position="386"/>
        <end position="409"/>
    </location>
</feature>
<feature type="transmembrane region" description="Helical" evidence="7">
    <location>
        <begin position="618"/>
        <end position="638"/>
    </location>
</feature>
<keyword evidence="6 7" id="KW-0472">Membrane</keyword>
<dbReference type="GO" id="GO:0009706">
    <property type="term" value="C:chloroplast inner membrane"/>
    <property type="evidence" value="ECO:0007669"/>
    <property type="project" value="UniProtKB-SubCell"/>
</dbReference>
<feature type="transmembrane region" description="Helical" evidence="7">
    <location>
        <begin position="495"/>
        <end position="519"/>
    </location>
</feature>
<dbReference type="NCBIfam" id="TIGR00785">
    <property type="entry name" value="dass"/>
    <property type="match status" value="1"/>
</dbReference>
<dbReference type="Pfam" id="PF00939">
    <property type="entry name" value="Na_sulph_symp"/>
    <property type="match status" value="2"/>
</dbReference>
<keyword evidence="3 7" id="KW-0812">Transmembrane</keyword>
<dbReference type="Proteomes" id="UP001162972">
    <property type="component" value="Chromosome 16"/>
</dbReference>
<evidence type="ECO:0000256" key="5">
    <source>
        <dbReference type="ARBA" id="ARBA00022989"/>
    </source>
</evidence>
<feature type="transmembrane region" description="Helical" evidence="7">
    <location>
        <begin position="531"/>
        <end position="552"/>
    </location>
</feature>
<feature type="transmembrane region" description="Helical" evidence="7">
    <location>
        <begin position="135"/>
        <end position="159"/>
    </location>
</feature>
<dbReference type="EMBL" id="JAPFFJ010000006">
    <property type="protein sequence ID" value="KAJ6424284.1"/>
    <property type="molecule type" value="Genomic_DNA"/>
</dbReference>
<keyword evidence="9" id="KW-1185">Reference proteome</keyword>